<dbReference type="Pfam" id="PF17800">
    <property type="entry name" value="NPL"/>
    <property type="match status" value="1"/>
</dbReference>
<comment type="caution">
    <text evidence="8">The sequence shown here is derived from an EMBL/GenBank/DDBJ whole genome shotgun (WGS) entry which is preliminary data.</text>
</comment>
<protein>
    <recommendedName>
        <fullName evidence="2 5">peptidylprolyl isomerase</fullName>
        <ecNumber evidence="2 5">5.2.1.8</ecNumber>
    </recommendedName>
</protein>
<feature type="compositionally biased region" description="Basic residues" evidence="6">
    <location>
        <begin position="183"/>
        <end position="192"/>
    </location>
</feature>
<accession>A0A834YFN1</accession>
<evidence type="ECO:0000313" key="9">
    <source>
        <dbReference type="Proteomes" id="UP000655225"/>
    </source>
</evidence>
<proteinExistence type="predicted"/>
<evidence type="ECO:0000256" key="5">
    <source>
        <dbReference type="PROSITE-ProRule" id="PRU00277"/>
    </source>
</evidence>
<dbReference type="SUPFAM" id="SSF54534">
    <property type="entry name" value="FKBP-like"/>
    <property type="match status" value="1"/>
</dbReference>
<keyword evidence="3 5" id="KW-0697">Rotamase</keyword>
<keyword evidence="9" id="KW-1185">Reference proteome</keyword>
<dbReference type="EMBL" id="JABCRI010000021">
    <property type="protein sequence ID" value="KAF8380429.1"/>
    <property type="molecule type" value="Genomic_DNA"/>
</dbReference>
<evidence type="ECO:0000256" key="4">
    <source>
        <dbReference type="ARBA" id="ARBA00023235"/>
    </source>
</evidence>
<evidence type="ECO:0000256" key="2">
    <source>
        <dbReference type="ARBA" id="ARBA00013194"/>
    </source>
</evidence>
<dbReference type="Proteomes" id="UP000655225">
    <property type="component" value="Unassembled WGS sequence"/>
</dbReference>
<dbReference type="GO" id="GO:0003755">
    <property type="term" value="F:peptidyl-prolyl cis-trans isomerase activity"/>
    <property type="evidence" value="ECO:0007669"/>
    <property type="project" value="UniProtKB-KW"/>
</dbReference>
<dbReference type="FunFam" id="3.10.50.40:FF:000006">
    <property type="entry name" value="Peptidyl-prolyl cis-trans isomerase"/>
    <property type="match status" value="1"/>
</dbReference>
<sequence length="553" mass="61852">MTNLGFLNLYIPFFFSGVEVKPGNQYVHRLDKLRGRLHISQATLGNGSSTQRNVVQCKVGDKSPIFLCILLPNKNESCPLDLEFEEDNEVVFSVIGPYSVHLVGYYLGNRRDSSRHDEDSDSYGEDIAGTETEESNDDDTEDEYEDDFIDDGDLEVFPPSPVPNSAVVIEEVLDDEKPANRNGNRKRLKKKYQLRESDDDDSSQRQIFVKGRTAVQVLTSEDEDGVPISSLCKSNRTEKNTRVDTKEKTDKKTAKGKKKAKDDDNHVTGLKRKVDAVVQDGEPRRGTDQPLNLPLPSTEVGPENGAKPKKKKKELAERKAFEAGNDKKSNVLKEDKAQHEEAKTDNMDQGSPFRYEQDQKLNNDKSFDFDANHVDENCSTEKKKKKKKKNKTQEPEENANVEESVLEMEGNNGSIMEIEDNKSAAKPSQTRTFSNELVVEELAMGKPDGKRASPGQKVSVHYIGKLKKNGQIFDSNIGRTPFKFRLGVGEVIKGWDVGVNGMRVGDKRRLTVPPSMGYEIAPSSFLRYGTQGAGGKIPPNSWLVFDVELVGVR</sequence>
<feature type="compositionally biased region" description="Basic and acidic residues" evidence="6">
    <location>
        <begin position="355"/>
        <end position="381"/>
    </location>
</feature>
<evidence type="ECO:0000313" key="8">
    <source>
        <dbReference type="EMBL" id="KAF8380429.1"/>
    </source>
</evidence>
<dbReference type="Pfam" id="PF00254">
    <property type="entry name" value="FKBP_C"/>
    <property type="match status" value="1"/>
</dbReference>
<keyword evidence="4 5" id="KW-0413">Isomerase</keyword>
<dbReference type="Gene3D" id="2.60.120.340">
    <property type="entry name" value="Nucleoplasmin core domain"/>
    <property type="match status" value="1"/>
</dbReference>
<evidence type="ECO:0000256" key="3">
    <source>
        <dbReference type="ARBA" id="ARBA00023110"/>
    </source>
</evidence>
<evidence type="ECO:0000256" key="1">
    <source>
        <dbReference type="ARBA" id="ARBA00000971"/>
    </source>
</evidence>
<reference evidence="8 9" key="1">
    <citation type="submission" date="2020-04" db="EMBL/GenBank/DDBJ databases">
        <title>Plant Genome Project.</title>
        <authorList>
            <person name="Zhang R.-G."/>
        </authorList>
    </citation>
    <scope>NUCLEOTIDE SEQUENCE [LARGE SCALE GENOMIC DNA]</scope>
    <source>
        <strain evidence="8">YNK0</strain>
        <tissue evidence="8">Leaf</tissue>
    </source>
</reference>
<feature type="region of interest" description="Disordered" evidence="6">
    <location>
        <begin position="111"/>
        <end position="204"/>
    </location>
</feature>
<gene>
    <name evidence="8" type="ORF">HHK36_027915</name>
</gene>
<dbReference type="PROSITE" id="PS50059">
    <property type="entry name" value="FKBP_PPIASE"/>
    <property type="match status" value="1"/>
</dbReference>
<dbReference type="PANTHER" id="PTHR43811">
    <property type="entry name" value="FKBP-TYPE PEPTIDYL-PROLYL CIS-TRANS ISOMERASE FKPA"/>
    <property type="match status" value="1"/>
</dbReference>
<evidence type="ECO:0000259" key="7">
    <source>
        <dbReference type="PROSITE" id="PS50059"/>
    </source>
</evidence>
<dbReference type="InterPro" id="IPR041232">
    <property type="entry name" value="NPL"/>
</dbReference>
<dbReference type="AlphaFoldDB" id="A0A834YFN1"/>
<feature type="compositionally biased region" description="Acidic residues" evidence="6">
    <location>
        <begin position="131"/>
        <end position="154"/>
    </location>
</feature>
<dbReference type="OrthoDB" id="1902587at2759"/>
<dbReference type="InterPro" id="IPR046357">
    <property type="entry name" value="PPIase_dom_sf"/>
</dbReference>
<dbReference type="EC" id="5.2.1.8" evidence="2 5"/>
<evidence type="ECO:0000256" key="6">
    <source>
        <dbReference type="SAM" id="MobiDB-lite"/>
    </source>
</evidence>
<feature type="compositionally biased region" description="Basic and acidic residues" evidence="6">
    <location>
        <begin position="235"/>
        <end position="253"/>
    </location>
</feature>
<dbReference type="OMA" id="TLVKIHY"/>
<dbReference type="InterPro" id="IPR001179">
    <property type="entry name" value="PPIase_FKBP_dom"/>
</dbReference>
<feature type="domain" description="PPIase FKBP-type" evidence="7">
    <location>
        <begin position="455"/>
        <end position="553"/>
    </location>
</feature>
<feature type="region of interest" description="Disordered" evidence="6">
    <location>
        <begin position="219"/>
        <end position="402"/>
    </location>
</feature>
<dbReference type="PANTHER" id="PTHR43811:SF19">
    <property type="entry name" value="39 KDA FK506-BINDING NUCLEAR PROTEIN"/>
    <property type="match status" value="1"/>
</dbReference>
<dbReference type="Gene3D" id="3.10.50.40">
    <property type="match status" value="1"/>
</dbReference>
<comment type="catalytic activity">
    <reaction evidence="1 5">
        <text>[protein]-peptidylproline (omega=180) = [protein]-peptidylproline (omega=0)</text>
        <dbReference type="Rhea" id="RHEA:16237"/>
        <dbReference type="Rhea" id="RHEA-COMP:10747"/>
        <dbReference type="Rhea" id="RHEA-COMP:10748"/>
        <dbReference type="ChEBI" id="CHEBI:83833"/>
        <dbReference type="ChEBI" id="CHEBI:83834"/>
        <dbReference type="EC" id="5.2.1.8"/>
    </reaction>
</comment>
<name>A0A834YFN1_TETSI</name>
<organism evidence="8 9">
    <name type="scientific">Tetracentron sinense</name>
    <name type="common">Spur-leaf</name>
    <dbReference type="NCBI Taxonomy" id="13715"/>
    <lineage>
        <taxon>Eukaryota</taxon>
        <taxon>Viridiplantae</taxon>
        <taxon>Streptophyta</taxon>
        <taxon>Embryophyta</taxon>
        <taxon>Tracheophyta</taxon>
        <taxon>Spermatophyta</taxon>
        <taxon>Magnoliopsida</taxon>
        <taxon>Trochodendrales</taxon>
        <taxon>Trochodendraceae</taxon>
        <taxon>Tetracentron</taxon>
    </lineage>
</organism>
<feature type="compositionally biased region" description="Basic and acidic residues" evidence="6">
    <location>
        <begin position="314"/>
        <end position="346"/>
    </location>
</feature>